<dbReference type="EMBL" id="JBJKFK010000315">
    <property type="protein sequence ID" value="KAL3317870.1"/>
    <property type="molecule type" value="Genomic_DNA"/>
</dbReference>
<name>A0ABD2QEG4_9PLAT</name>
<reference evidence="4 5" key="1">
    <citation type="submission" date="2024-11" db="EMBL/GenBank/DDBJ databases">
        <title>Adaptive evolution of stress response genes in parasites aligns with host niche diversity.</title>
        <authorList>
            <person name="Hahn C."/>
            <person name="Resl P."/>
        </authorList>
    </citation>
    <scope>NUCLEOTIDE SEQUENCE [LARGE SCALE GENOMIC DNA]</scope>
    <source>
        <strain evidence="4">EGGRZ-B1_66</strain>
        <tissue evidence="4">Body</tissue>
    </source>
</reference>
<comment type="caution">
    <text evidence="4">The sequence shown here is derived from an EMBL/GenBank/DDBJ whole genome shotgun (WGS) entry which is preliminary data.</text>
</comment>
<comment type="similarity">
    <text evidence="3">Belongs to the TTC27 family.</text>
</comment>
<evidence type="ECO:0000313" key="4">
    <source>
        <dbReference type="EMBL" id="KAL3317870.1"/>
    </source>
</evidence>
<evidence type="ECO:0000256" key="2">
    <source>
        <dbReference type="ARBA" id="ARBA00022803"/>
    </source>
</evidence>
<gene>
    <name evidence="4" type="primary">TTC27</name>
    <name evidence="4" type="ORF">Ciccas_003467</name>
</gene>
<dbReference type="InterPro" id="IPR011990">
    <property type="entry name" value="TPR-like_helical_dom_sf"/>
</dbReference>
<dbReference type="AlphaFoldDB" id="A0ABD2QEG4"/>
<dbReference type="PANTHER" id="PTHR16193">
    <property type="entry name" value="TETRATRICOPEPTIDE REPEAT PROTEIN 27"/>
    <property type="match status" value="1"/>
</dbReference>
<organism evidence="4 5">
    <name type="scientific">Cichlidogyrus casuarinus</name>
    <dbReference type="NCBI Taxonomy" id="1844966"/>
    <lineage>
        <taxon>Eukaryota</taxon>
        <taxon>Metazoa</taxon>
        <taxon>Spiralia</taxon>
        <taxon>Lophotrochozoa</taxon>
        <taxon>Platyhelminthes</taxon>
        <taxon>Monogenea</taxon>
        <taxon>Monopisthocotylea</taxon>
        <taxon>Dactylogyridea</taxon>
        <taxon>Ancyrocephalidae</taxon>
        <taxon>Cichlidogyrus</taxon>
    </lineage>
</organism>
<sequence length="600" mass="69642">MQILDQDFDLILEDLESGQRYEFLAIASYLSVFYYEYSKSESILQRFSQELGIDVEFTGALGRKMRHQKDDLSHLILKVKRSVQKPLYTPEKRCALPKIARIKDDNLMNSIKFQSDDMEEVKLNTAEQAFLLVLCQVHSLTHPKDDITNEECLTYLQSIIGQAPHADLEPSDKFVYTQNPSDGSWPVLSQALYERSRREKDSARKAERALEQFEELANQYRNPIPALEDRSMQSFFLCQMPAIWTIELSQADFLLEVGATRSALDIYLRWDRWDKIILCYTKMGYREKAAELIKERIRSGEENPELYCALGDVTKDKSQYEKAWEVSNHRSARAMRSLAHFYMFDKKNHELAEPCFQKSLELNSLQTGLWFTYALDIFKEAVKYNYESEKVWENILILSAQLLLMPDCLFAYGRLLDLNSKFVDGQIIGRITHAVIEDMPSANGQKCGEFHKKLLELVARSTSLVSTDPDVWFAYSQLLLHQGTTKESYEKACQCLQRSFSCSMKAGDSAWEREAKKRADLFAKLEIWLKLLQESQQTDDKQTQAFKQLQFRSLQMNIKIILARIKSLKDNCLKLELIDEWTGCETEMQTILDKVTNLLI</sequence>
<dbReference type="PANTHER" id="PTHR16193:SF0">
    <property type="entry name" value="TETRATRICOPEPTIDE REPEAT PROTEIN 27"/>
    <property type="match status" value="1"/>
</dbReference>
<evidence type="ECO:0000256" key="3">
    <source>
        <dbReference type="ARBA" id="ARBA00024020"/>
    </source>
</evidence>
<keyword evidence="2" id="KW-0802">TPR repeat</keyword>
<dbReference type="Proteomes" id="UP001626550">
    <property type="component" value="Unassembled WGS sequence"/>
</dbReference>
<dbReference type="SUPFAM" id="SSF48452">
    <property type="entry name" value="TPR-like"/>
    <property type="match status" value="1"/>
</dbReference>
<proteinExistence type="inferred from homology"/>
<accession>A0ABD2QEG4</accession>
<protein>
    <submittedName>
        <fullName evidence="4">Tetratricopeptide repeat domain 27</fullName>
    </submittedName>
</protein>
<evidence type="ECO:0000313" key="5">
    <source>
        <dbReference type="Proteomes" id="UP001626550"/>
    </source>
</evidence>
<dbReference type="Gene3D" id="1.25.40.10">
    <property type="entry name" value="Tetratricopeptide repeat domain"/>
    <property type="match status" value="1"/>
</dbReference>
<dbReference type="InterPro" id="IPR044244">
    <property type="entry name" value="TTC27/Emw1"/>
</dbReference>
<keyword evidence="5" id="KW-1185">Reference proteome</keyword>
<keyword evidence="1" id="KW-0677">Repeat</keyword>
<evidence type="ECO:0000256" key="1">
    <source>
        <dbReference type="ARBA" id="ARBA00022737"/>
    </source>
</evidence>